<reference evidence="2 3" key="1">
    <citation type="submission" date="2018-09" db="EMBL/GenBank/DDBJ databases">
        <title>YIM PH21274 draft genome.</title>
        <authorList>
            <person name="Miao C."/>
        </authorList>
    </citation>
    <scope>NUCLEOTIDE SEQUENCE [LARGE SCALE GENOMIC DNA]</scope>
    <source>
        <strain evidence="2 3">YIM PH 21724</strain>
    </source>
</reference>
<dbReference type="AlphaFoldDB" id="A0A3A4KN02"/>
<proteinExistence type="predicted"/>
<accession>A0A3A4KN02</accession>
<dbReference type="EMBL" id="QZFU01000016">
    <property type="protein sequence ID" value="RJO76938.1"/>
    <property type="molecule type" value="Genomic_DNA"/>
</dbReference>
<evidence type="ECO:0000256" key="1">
    <source>
        <dbReference type="SAM" id="MobiDB-lite"/>
    </source>
</evidence>
<name>A0A3A4KN02_9NOCA</name>
<evidence type="ECO:0000313" key="3">
    <source>
        <dbReference type="Proteomes" id="UP000266677"/>
    </source>
</evidence>
<protein>
    <submittedName>
        <fullName evidence="2">Uncharacterized protein</fullName>
    </submittedName>
</protein>
<evidence type="ECO:0000313" key="2">
    <source>
        <dbReference type="EMBL" id="RJO76938.1"/>
    </source>
</evidence>
<sequence>MSAAGESPDTVGFGGVAGWERRTTGDRGTAVLRGPSGVVLLVTVANGVEDFERAARWRREMLGLQAFDAEFDGGAVTNPGGFHGYTCKAVQAAGVCAVVGKDNLVVTVALAGRDATPGALAPIVDSLRVAS</sequence>
<comment type="caution">
    <text evidence="2">The sequence shown here is derived from an EMBL/GenBank/DDBJ whole genome shotgun (WGS) entry which is preliminary data.</text>
</comment>
<keyword evidence="3" id="KW-1185">Reference proteome</keyword>
<dbReference type="Proteomes" id="UP000266677">
    <property type="component" value="Unassembled WGS sequence"/>
</dbReference>
<gene>
    <name evidence="2" type="ORF">D5S18_12070</name>
</gene>
<organism evidence="2 3">
    <name type="scientific">Nocardia panacis</name>
    <dbReference type="NCBI Taxonomy" id="2340916"/>
    <lineage>
        <taxon>Bacteria</taxon>
        <taxon>Bacillati</taxon>
        <taxon>Actinomycetota</taxon>
        <taxon>Actinomycetes</taxon>
        <taxon>Mycobacteriales</taxon>
        <taxon>Nocardiaceae</taxon>
        <taxon>Nocardia</taxon>
    </lineage>
</organism>
<feature type="region of interest" description="Disordered" evidence="1">
    <location>
        <begin position="1"/>
        <end position="20"/>
    </location>
</feature>